<protein>
    <submittedName>
        <fullName evidence="1">Interferon-induced helicase C domain-containing protein 1</fullName>
    </submittedName>
</protein>
<gene>
    <name evidence="1" type="ORF">H4Q32_012588</name>
</gene>
<evidence type="ECO:0000313" key="2">
    <source>
        <dbReference type="Proteomes" id="UP000830375"/>
    </source>
</evidence>
<name>A0ABQ8MM65_LABRO</name>
<keyword evidence="1" id="KW-0547">Nucleotide-binding</keyword>
<dbReference type="Proteomes" id="UP000830375">
    <property type="component" value="Unassembled WGS sequence"/>
</dbReference>
<organism evidence="1 2">
    <name type="scientific">Labeo rohita</name>
    <name type="common">Indian major carp</name>
    <name type="synonym">Cyprinus rohita</name>
    <dbReference type="NCBI Taxonomy" id="84645"/>
    <lineage>
        <taxon>Eukaryota</taxon>
        <taxon>Metazoa</taxon>
        <taxon>Chordata</taxon>
        <taxon>Craniata</taxon>
        <taxon>Vertebrata</taxon>
        <taxon>Euteleostomi</taxon>
        <taxon>Actinopterygii</taxon>
        <taxon>Neopterygii</taxon>
        <taxon>Teleostei</taxon>
        <taxon>Ostariophysi</taxon>
        <taxon>Cypriniformes</taxon>
        <taxon>Cyprinidae</taxon>
        <taxon>Labeoninae</taxon>
        <taxon>Labeonini</taxon>
        <taxon>Labeo</taxon>
    </lineage>
</organism>
<dbReference type="GO" id="GO:0004386">
    <property type="term" value="F:helicase activity"/>
    <property type="evidence" value="ECO:0007669"/>
    <property type="project" value="UniProtKB-KW"/>
</dbReference>
<keyword evidence="1" id="KW-0347">Helicase</keyword>
<accession>A0ABQ8MM65</accession>
<sequence>MLTTELCWTKAIRAYPTIPHAQLRPLALSSSAQPSLFGLNFISCITLGSRYIVKTDADMFWMVIMALFLRTDRRRLVKPTLWR</sequence>
<keyword evidence="1" id="KW-0378">Hydrolase</keyword>
<keyword evidence="2" id="KW-1185">Reference proteome</keyword>
<comment type="caution">
    <text evidence="1">The sequence shown here is derived from an EMBL/GenBank/DDBJ whole genome shotgun (WGS) entry which is preliminary data.</text>
</comment>
<dbReference type="EMBL" id="JACTAM010000006">
    <property type="protein sequence ID" value="KAI2663952.1"/>
    <property type="molecule type" value="Genomic_DNA"/>
</dbReference>
<keyword evidence="1" id="KW-0067">ATP-binding</keyword>
<evidence type="ECO:0000313" key="1">
    <source>
        <dbReference type="EMBL" id="KAI2663952.1"/>
    </source>
</evidence>
<reference evidence="1 2" key="1">
    <citation type="submission" date="2022-01" db="EMBL/GenBank/DDBJ databases">
        <title>A high-quality chromosome-level genome assembly of rohu carp, Labeo rohita.</title>
        <authorList>
            <person name="Arick M.A. II"/>
            <person name="Hsu C.-Y."/>
            <person name="Magbanua Z."/>
            <person name="Pechanova O."/>
            <person name="Grover C."/>
            <person name="Miller E."/>
            <person name="Thrash A."/>
            <person name="Ezzel L."/>
            <person name="Alam S."/>
            <person name="Benzie J."/>
            <person name="Hamilton M."/>
            <person name="Karsi A."/>
            <person name="Lawrence M.L."/>
            <person name="Peterson D.G."/>
        </authorList>
    </citation>
    <scope>NUCLEOTIDE SEQUENCE [LARGE SCALE GENOMIC DNA]</scope>
    <source>
        <strain evidence="2">BAU-BD-2019</strain>
        <tissue evidence="1">Blood</tissue>
    </source>
</reference>
<proteinExistence type="predicted"/>